<sequence length="63" mass="7231">MANREGIYQSSILQSEVTHSQSKNNSKTRVNNRSTNLAYDVRETFKVYFNSELGAIPQQYTNT</sequence>
<feature type="compositionally biased region" description="Polar residues" evidence="1">
    <location>
        <begin position="8"/>
        <end position="34"/>
    </location>
</feature>
<gene>
    <name evidence="2" type="ORF">NQ314_017712</name>
</gene>
<evidence type="ECO:0000313" key="3">
    <source>
        <dbReference type="Proteomes" id="UP001162156"/>
    </source>
</evidence>
<comment type="caution">
    <text evidence="2">The sequence shown here is derived from an EMBL/GenBank/DDBJ whole genome shotgun (WGS) entry which is preliminary data.</text>
</comment>
<dbReference type="AlphaFoldDB" id="A0AAV8WS43"/>
<name>A0AAV8WS43_9CUCU</name>
<evidence type="ECO:0000256" key="1">
    <source>
        <dbReference type="SAM" id="MobiDB-lite"/>
    </source>
</evidence>
<keyword evidence="3" id="KW-1185">Reference proteome</keyword>
<feature type="region of interest" description="Disordered" evidence="1">
    <location>
        <begin position="1"/>
        <end position="34"/>
    </location>
</feature>
<proteinExistence type="predicted"/>
<accession>A0AAV8WS43</accession>
<evidence type="ECO:0000313" key="2">
    <source>
        <dbReference type="EMBL" id="KAJ8929605.1"/>
    </source>
</evidence>
<organism evidence="2 3">
    <name type="scientific">Rhamnusium bicolor</name>
    <dbReference type="NCBI Taxonomy" id="1586634"/>
    <lineage>
        <taxon>Eukaryota</taxon>
        <taxon>Metazoa</taxon>
        <taxon>Ecdysozoa</taxon>
        <taxon>Arthropoda</taxon>
        <taxon>Hexapoda</taxon>
        <taxon>Insecta</taxon>
        <taxon>Pterygota</taxon>
        <taxon>Neoptera</taxon>
        <taxon>Endopterygota</taxon>
        <taxon>Coleoptera</taxon>
        <taxon>Polyphaga</taxon>
        <taxon>Cucujiformia</taxon>
        <taxon>Chrysomeloidea</taxon>
        <taxon>Cerambycidae</taxon>
        <taxon>Lepturinae</taxon>
        <taxon>Rhagiini</taxon>
        <taxon>Rhamnusium</taxon>
    </lineage>
</organism>
<reference evidence="2" key="1">
    <citation type="journal article" date="2023" name="Insect Mol. Biol.">
        <title>Genome sequencing provides insights into the evolution of gene families encoding plant cell wall-degrading enzymes in longhorned beetles.</title>
        <authorList>
            <person name="Shin N.R."/>
            <person name="Okamura Y."/>
            <person name="Kirsch R."/>
            <person name="Pauchet Y."/>
        </authorList>
    </citation>
    <scope>NUCLEOTIDE SEQUENCE</scope>
    <source>
        <strain evidence="2">RBIC_L_NR</strain>
    </source>
</reference>
<protein>
    <submittedName>
        <fullName evidence="2">Uncharacterized protein</fullName>
    </submittedName>
</protein>
<dbReference type="Proteomes" id="UP001162156">
    <property type="component" value="Unassembled WGS sequence"/>
</dbReference>
<dbReference type="EMBL" id="JANEYF010004952">
    <property type="protein sequence ID" value="KAJ8929605.1"/>
    <property type="molecule type" value="Genomic_DNA"/>
</dbReference>